<evidence type="ECO:0000313" key="2">
    <source>
        <dbReference type="Proteomes" id="UP000298327"/>
    </source>
</evidence>
<dbReference type="InterPro" id="IPR032675">
    <property type="entry name" value="LRR_dom_sf"/>
</dbReference>
<dbReference type="Gene3D" id="3.80.10.10">
    <property type="entry name" value="Ribonuclease Inhibitor"/>
    <property type="match status" value="1"/>
</dbReference>
<dbReference type="AlphaFoldDB" id="A0A4Y9XZZ5"/>
<evidence type="ECO:0000313" key="1">
    <source>
        <dbReference type="EMBL" id="TFY55372.1"/>
    </source>
</evidence>
<sequence length="529" mass="60222">MHRCLQIPEIVEQIVEHIRSTCDITEEQTVVTRKGRHLGTIQGTLFSSALTCRQFLEPSLNVLWRNLDSAAPIFFVLGVRRDGQSDEEAARILEIADLGRASYYFCRIRTLRAARRDLYPAILPLEKVYRQNRLKVTPYLQHLYWDVPATCKSFLHKYDIFCGFHLIRLSVHPIGISHVVKNGCPDFKEIELLNEYGSLPDLDGTVSWCIRHLYPMHVVDAYAHELRPGSVTALAAMPSLRHLSTVALSPRSHIPSSPDDPSRPFFPSLRELRVRRVMTDVCGRFLQAVENPGLIQQLNIGYEPTDLGAAELERFVSLVGDICAQSSLTNFALMLTEIGKIVTKNLDEATYRVTPEMLKPLLQFSKLELCHISTHFLDYDDGFVKSVATAFPNLVTLTLLSVPEHQKRSKLTLRSLYFLAKHGGKLEDVRLNRLTAQGLEIIDTERRTWDHGRRFDTSPGLGIRTWGAESEILHQENKVIAWLVNIFPTVVEISIGRIEVHCPRESRRRYLSPIGWPFTHKFVDPSDTA</sequence>
<gene>
    <name evidence="1" type="ORF">EVG20_g9342</name>
</gene>
<protein>
    <recommendedName>
        <fullName evidence="3">F-box domain-containing protein</fullName>
    </recommendedName>
</protein>
<organism evidence="1 2">
    <name type="scientific">Dentipellis fragilis</name>
    <dbReference type="NCBI Taxonomy" id="205917"/>
    <lineage>
        <taxon>Eukaryota</taxon>
        <taxon>Fungi</taxon>
        <taxon>Dikarya</taxon>
        <taxon>Basidiomycota</taxon>
        <taxon>Agaricomycotina</taxon>
        <taxon>Agaricomycetes</taxon>
        <taxon>Russulales</taxon>
        <taxon>Hericiaceae</taxon>
        <taxon>Dentipellis</taxon>
    </lineage>
</organism>
<dbReference type="EMBL" id="SEOQ01000923">
    <property type="protein sequence ID" value="TFY55372.1"/>
    <property type="molecule type" value="Genomic_DNA"/>
</dbReference>
<dbReference type="Proteomes" id="UP000298327">
    <property type="component" value="Unassembled WGS sequence"/>
</dbReference>
<dbReference type="OrthoDB" id="2841072at2759"/>
<evidence type="ECO:0008006" key="3">
    <source>
        <dbReference type="Google" id="ProtNLM"/>
    </source>
</evidence>
<keyword evidence="2" id="KW-1185">Reference proteome</keyword>
<dbReference type="STRING" id="205917.A0A4Y9XZZ5"/>
<accession>A0A4Y9XZZ5</accession>
<comment type="caution">
    <text evidence="1">The sequence shown here is derived from an EMBL/GenBank/DDBJ whole genome shotgun (WGS) entry which is preliminary data.</text>
</comment>
<proteinExistence type="predicted"/>
<name>A0A4Y9XZZ5_9AGAM</name>
<reference evidence="1 2" key="1">
    <citation type="submission" date="2019-02" db="EMBL/GenBank/DDBJ databases">
        <title>Genome sequencing of the rare red list fungi Dentipellis fragilis.</title>
        <authorList>
            <person name="Buettner E."/>
            <person name="Kellner H."/>
        </authorList>
    </citation>
    <scope>NUCLEOTIDE SEQUENCE [LARGE SCALE GENOMIC DNA]</scope>
    <source>
        <strain evidence="1 2">DSM 105465</strain>
    </source>
</reference>